<keyword evidence="2" id="KW-1185">Reference proteome</keyword>
<evidence type="ECO:0000313" key="1">
    <source>
        <dbReference type="EMBL" id="KAF2154324.1"/>
    </source>
</evidence>
<protein>
    <submittedName>
        <fullName evidence="1">Uncharacterized protein</fullName>
    </submittedName>
</protein>
<gene>
    <name evidence="1" type="ORF">K461DRAFT_277451</name>
</gene>
<proteinExistence type="predicted"/>
<comment type="caution">
    <text evidence="1">The sequence shown here is derived from an EMBL/GenBank/DDBJ whole genome shotgun (WGS) entry which is preliminary data.</text>
</comment>
<dbReference type="Proteomes" id="UP000799439">
    <property type="component" value="Unassembled WGS sequence"/>
</dbReference>
<dbReference type="EMBL" id="ML996084">
    <property type="protein sequence ID" value="KAF2154324.1"/>
    <property type="molecule type" value="Genomic_DNA"/>
</dbReference>
<dbReference type="AlphaFoldDB" id="A0A9P4J8M1"/>
<organism evidence="1 2">
    <name type="scientific">Myriangium duriaei CBS 260.36</name>
    <dbReference type="NCBI Taxonomy" id="1168546"/>
    <lineage>
        <taxon>Eukaryota</taxon>
        <taxon>Fungi</taxon>
        <taxon>Dikarya</taxon>
        <taxon>Ascomycota</taxon>
        <taxon>Pezizomycotina</taxon>
        <taxon>Dothideomycetes</taxon>
        <taxon>Dothideomycetidae</taxon>
        <taxon>Myriangiales</taxon>
        <taxon>Myriangiaceae</taxon>
        <taxon>Myriangium</taxon>
    </lineage>
</organism>
<evidence type="ECO:0000313" key="2">
    <source>
        <dbReference type="Proteomes" id="UP000799439"/>
    </source>
</evidence>
<sequence>MTHASAGSYSHGTQVCTSCTRTREAILECNDHVLYRLKPSRAVKFGDMARRLQQDQVQTLDPWCSVCPGLAEYECRTMKDWAAPRPGCGLQVCQACASDLTERFHHSLDDFMLETPWVPTSKRRLGLRADAELFRPGGLLWRRCREGVREMSSWGTISGE</sequence>
<dbReference type="OrthoDB" id="3644527at2759"/>
<name>A0A9P4J8M1_9PEZI</name>
<accession>A0A9P4J8M1</accession>
<reference evidence="1" key="1">
    <citation type="journal article" date="2020" name="Stud. Mycol.">
        <title>101 Dothideomycetes genomes: a test case for predicting lifestyles and emergence of pathogens.</title>
        <authorList>
            <person name="Haridas S."/>
            <person name="Albert R."/>
            <person name="Binder M."/>
            <person name="Bloem J."/>
            <person name="Labutti K."/>
            <person name="Salamov A."/>
            <person name="Andreopoulos B."/>
            <person name="Baker S."/>
            <person name="Barry K."/>
            <person name="Bills G."/>
            <person name="Bluhm B."/>
            <person name="Cannon C."/>
            <person name="Castanera R."/>
            <person name="Culley D."/>
            <person name="Daum C."/>
            <person name="Ezra D."/>
            <person name="Gonzalez J."/>
            <person name="Henrissat B."/>
            <person name="Kuo A."/>
            <person name="Liang C."/>
            <person name="Lipzen A."/>
            <person name="Lutzoni F."/>
            <person name="Magnuson J."/>
            <person name="Mondo S."/>
            <person name="Nolan M."/>
            <person name="Ohm R."/>
            <person name="Pangilinan J."/>
            <person name="Park H.-J."/>
            <person name="Ramirez L."/>
            <person name="Alfaro M."/>
            <person name="Sun H."/>
            <person name="Tritt A."/>
            <person name="Yoshinaga Y."/>
            <person name="Zwiers L.-H."/>
            <person name="Turgeon B."/>
            <person name="Goodwin S."/>
            <person name="Spatafora J."/>
            <person name="Crous P."/>
            <person name="Grigoriev I."/>
        </authorList>
    </citation>
    <scope>NUCLEOTIDE SEQUENCE</scope>
    <source>
        <strain evidence="1">CBS 260.36</strain>
    </source>
</reference>